<dbReference type="GO" id="GO:0000166">
    <property type="term" value="F:nucleotide binding"/>
    <property type="evidence" value="ECO:0007669"/>
    <property type="project" value="UniProtKB-KW"/>
</dbReference>
<evidence type="ECO:0000256" key="3">
    <source>
        <dbReference type="ARBA" id="ARBA00022821"/>
    </source>
</evidence>
<name>A0A445E7V9_ARAHY</name>
<feature type="domain" description="Disease resistance N-terminal" evidence="4">
    <location>
        <begin position="93"/>
        <end position="174"/>
    </location>
</feature>
<evidence type="ECO:0000259" key="4">
    <source>
        <dbReference type="Pfam" id="PF18052"/>
    </source>
</evidence>
<gene>
    <name evidence="5" type="ORF">Ahy_A02g005775</name>
</gene>
<accession>A0A445E7V9</accession>
<keyword evidence="3" id="KW-0611">Plant defense</keyword>
<dbReference type="Gene3D" id="1.20.5.4130">
    <property type="match status" value="1"/>
</dbReference>
<evidence type="ECO:0000256" key="1">
    <source>
        <dbReference type="ARBA" id="ARBA00022737"/>
    </source>
</evidence>
<protein>
    <recommendedName>
        <fullName evidence="4">Disease resistance N-terminal domain-containing protein</fullName>
    </recommendedName>
</protein>
<evidence type="ECO:0000313" key="6">
    <source>
        <dbReference type="Proteomes" id="UP000289738"/>
    </source>
</evidence>
<evidence type="ECO:0000313" key="5">
    <source>
        <dbReference type="EMBL" id="RYR71521.1"/>
    </source>
</evidence>
<dbReference type="InterPro" id="IPR041118">
    <property type="entry name" value="Rx_N"/>
</dbReference>
<sequence length="246" mass="27258">MRDREGGFELGGEEGRCRCVVGARRCLRSVVGVAARSPSLLPRRVVVAAPLLSLSCDVAAACFGSMYFVRPCFLSYLGPFSQGRAYLSSFADAVLNKLSSLDVNSTPDARKLADQKLLQKLRKSLRATRPVLDDAEQKQIRDQEVKKWLVDLQDALYLADDLLDELSTKAATATPTQRDPGNFSSQCHSAVNSMVEYSDDDEMEVVDNMQDIVDKLESIVEEKDCQLLIDITHYTHCLPMIAGQCF</sequence>
<dbReference type="GO" id="GO:0006952">
    <property type="term" value="P:defense response"/>
    <property type="evidence" value="ECO:0007669"/>
    <property type="project" value="UniProtKB-KW"/>
</dbReference>
<dbReference type="Proteomes" id="UP000289738">
    <property type="component" value="Chromosome A02"/>
</dbReference>
<dbReference type="EMBL" id="SDMP01000002">
    <property type="protein sequence ID" value="RYR71521.1"/>
    <property type="molecule type" value="Genomic_DNA"/>
</dbReference>
<proteinExistence type="predicted"/>
<keyword evidence="6" id="KW-1185">Reference proteome</keyword>
<dbReference type="AlphaFoldDB" id="A0A445E7V9"/>
<dbReference type="Pfam" id="PF18052">
    <property type="entry name" value="Rx_N"/>
    <property type="match status" value="1"/>
</dbReference>
<keyword evidence="2" id="KW-0547">Nucleotide-binding</keyword>
<evidence type="ECO:0000256" key="2">
    <source>
        <dbReference type="ARBA" id="ARBA00022741"/>
    </source>
</evidence>
<comment type="caution">
    <text evidence="5">The sequence shown here is derived from an EMBL/GenBank/DDBJ whole genome shotgun (WGS) entry which is preliminary data.</text>
</comment>
<dbReference type="STRING" id="3818.A0A445E7V9"/>
<reference evidence="5 6" key="1">
    <citation type="submission" date="2019-01" db="EMBL/GenBank/DDBJ databases">
        <title>Sequencing of cultivated peanut Arachis hypogaea provides insights into genome evolution and oil improvement.</title>
        <authorList>
            <person name="Chen X."/>
        </authorList>
    </citation>
    <scope>NUCLEOTIDE SEQUENCE [LARGE SCALE GENOMIC DNA]</scope>
    <source>
        <strain evidence="6">cv. Fuhuasheng</strain>
        <tissue evidence="5">Leaves</tissue>
    </source>
</reference>
<keyword evidence="1" id="KW-0677">Repeat</keyword>
<organism evidence="5 6">
    <name type="scientific">Arachis hypogaea</name>
    <name type="common">Peanut</name>
    <dbReference type="NCBI Taxonomy" id="3818"/>
    <lineage>
        <taxon>Eukaryota</taxon>
        <taxon>Viridiplantae</taxon>
        <taxon>Streptophyta</taxon>
        <taxon>Embryophyta</taxon>
        <taxon>Tracheophyta</taxon>
        <taxon>Spermatophyta</taxon>
        <taxon>Magnoliopsida</taxon>
        <taxon>eudicotyledons</taxon>
        <taxon>Gunneridae</taxon>
        <taxon>Pentapetalae</taxon>
        <taxon>rosids</taxon>
        <taxon>fabids</taxon>
        <taxon>Fabales</taxon>
        <taxon>Fabaceae</taxon>
        <taxon>Papilionoideae</taxon>
        <taxon>50 kb inversion clade</taxon>
        <taxon>dalbergioids sensu lato</taxon>
        <taxon>Dalbergieae</taxon>
        <taxon>Pterocarpus clade</taxon>
        <taxon>Arachis</taxon>
    </lineage>
</organism>